<evidence type="ECO:0000256" key="3">
    <source>
        <dbReference type="ARBA" id="ARBA00022448"/>
    </source>
</evidence>
<comment type="caution">
    <text evidence="9">The sequence shown here is derived from an EMBL/GenBank/DDBJ whole genome shotgun (WGS) entry which is preliminary data.</text>
</comment>
<dbReference type="PANTHER" id="PTHR43791:SF49">
    <property type="entry name" value="TRANSPORTER, PUTATIVE (AFU_ORTHOLOGUE AFUA_4G04250)-RELATED"/>
    <property type="match status" value="1"/>
</dbReference>
<sequence>MSSSDVEASLDGDVKYEHAEELEDVPRIDPELEKRQAMALRDRLELVKAPTDLRWTRIVRKIDCRLLPSTAIIYLLCYLDRSNIGNAKILNSSTNDTLLETNNISNYQFTIAMMVFLVAYSVFEAPSNLALKIFHPRRWLGLLVIAFGSFCLGIGFTHNFAGLAALRFLLGAAEAGAFPGMIYYFTFWYKPAERASRIAVFMCSATLSGAFGGAIAYGVGHLNGARGLEGWRWLFLVEGAPTIAAGLLVFFFLPSYPESVGWLTDEEKKFQALRLGDSGSSGEDKLNWKDAKETLLTGRLYLHYLTYLTISAGVASLSLFAPTIIAGLGYTDLQAQLFTVPPYAVAYLVTLGLAWLSDWLKCRGAIACGSQLVASVAFVIQASLPAEAYTARYAFLIIATAGAFGGLPSLNAWVGDNIHTTTARSITTALNISFSGPGQIIGVWIYRAQDAPAYRLGHGVNAGMSFLAAILAFCLTLYYRRQNMKMEGTNQTRWVT</sequence>
<feature type="domain" description="Major facilitator superfamily (MFS) profile" evidence="8">
    <location>
        <begin position="66"/>
        <end position="480"/>
    </location>
</feature>
<proteinExistence type="inferred from homology"/>
<evidence type="ECO:0000256" key="7">
    <source>
        <dbReference type="SAM" id="Phobius"/>
    </source>
</evidence>
<feature type="transmembrane region" description="Helical" evidence="7">
    <location>
        <begin position="164"/>
        <end position="186"/>
    </location>
</feature>
<dbReference type="FunFam" id="1.20.1250.20:FF:000013">
    <property type="entry name" value="MFS general substrate transporter"/>
    <property type="match status" value="1"/>
</dbReference>
<feature type="transmembrane region" description="Helical" evidence="7">
    <location>
        <begin position="390"/>
        <end position="414"/>
    </location>
</feature>
<organism evidence="9 10">
    <name type="scientific">Aspergillus bombycis</name>
    <dbReference type="NCBI Taxonomy" id="109264"/>
    <lineage>
        <taxon>Eukaryota</taxon>
        <taxon>Fungi</taxon>
        <taxon>Dikarya</taxon>
        <taxon>Ascomycota</taxon>
        <taxon>Pezizomycotina</taxon>
        <taxon>Eurotiomycetes</taxon>
        <taxon>Eurotiomycetidae</taxon>
        <taxon>Eurotiales</taxon>
        <taxon>Aspergillaceae</taxon>
        <taxon>Aspergillus</taxon>
    </lineage>
</organism>
<evidence type="ECO:0000313" key="10">
    <source>
        <dbReference type="Proteomes" id="UP000179179"/>
    </source>
</evidence>
<dbReference type="AlphaFoldDB" id="A0A1F8AH07"/>
<feature type="transmembrane region" description="Helical" evidence="7">
    <location>
        <begin position="304"/>
        <end position="328"/>
    </location>
</feature>
<dbReference type="FunFam" id="1.20.1250.20:FF:000057">
    <property type="entry name" value="MFS general substrate transporter"/>
    <property type="match status" value="1"/>
</dbReference>
<dbReference type="SUPFAM" id="SSF103473">
    <property type="entry name" value="MFS general substrate transporter"/>
    <property type="match status" value="1"/>
</dbReference>
<reference evidence="9 10" key="1">
    <citation type="journal article" date="2016" name="Genome Biol. Evol.">
        <title>Draft genome sequence of an aflatoxigenic Aspergillus species, A. bombycis.</title>
        <authorList>
            <person name="Moore G.G."/>
            <person name="Mack B.M."/>
            <person name="Beltz S.B."/>
            <person name="Gilbert M.K."/>
        </authorList>
    </citation>
    <scope>NUCLEOTIDE SEQUENCE [LARGE SCALE GENOMIC DNA]</scope>
    <source>
        <strain evidence="10">NRRL 26010</strain>
    </source>
</reference>
<dbReference type="PANTHER" id="PTHR43791">
    <property type="entry name" value="PERMEASE-RELATED"/>
    <property type="match status" value="1"/>
</dbReference>
<dbReference type="InterPro" id="IPR036259">
    <property type="entry name" value="MFS_trans_sf"/>
</dbReference>
<evidence type="ECO:0000256" key="4">
    <source>
        <dbReference type="ARBA" id="ARBA00022692"/>
    </source>
</evidence>
<comment type="subcellular location">
    <subcellularLocation>
        <location evidence="1">Membrane</location>
        <topology evidence="1">Multi-pass membrane protein</topology>
    </subcellularLocation>
</comment>
<dbReference type="InterPro" id="IPR011701">
    <property type="entry name" value="MFS"/>
</dbReference>
<dbReference type="OrthoDB" id="2985014at2759"/>
<protein>
    <submittedName>
        <fullName evidence="9">MFS transporter</fullName>
    </submittedName>
</protein>
<dbReference type="EMBL" id="LYCR01000002">
    <property type="protein sequence ID" value="OGM50699.1"/>
    <property type="molecule type" value="Genomic_DNA"/>
</dbReference>
<keyword evidence="3" id="KW-0813">Transport</keyword>
<comment type="similarity">
    <text evidence="2">Belongs to the major facilitator superfamily.</text>
</comment>
<evidence type="ECO:0000256" key="5">
    <source>
        <dbReference type="ARBA" id="ARBA00022989"/>
    </source>
</evidence>
<feature type="transmembrane region" description="Helical" evidence="7">
    <location>
        <begin position="364"/>
        <end position="384"/>
    </location>
</feature>
<feature type="transmembrane region" description="Helical" evidence="7">
    <location>
        <begin position="198"/>
        <end position="219"/>
    </location>
</feature>
<keyword evidence="5 7" id="KW-1133">Transmembrane helix</keyword>
<feature type="transmembrane region" description="Helical" evidence="7">
    <location>
        <begin position="107"/>
        <end position="127"/>
    </location>
</feature>
<dbReference type="PROSITE" id="PS50850">
    <property type="entry name" value="MFS"/>
    <property type="match status" value="1"/>
</dbReference>
<dbReference type="InterPro" id="IPR020846">
    <property type="entry name" value="MFS_dom"/>
</dbReference>
<keyword evidence="10" id="KW-1185">Reference proteome</keyword>
<evidence type="ECO:0000256" key="2">
    <source>
        <dbReference type="ARBA" id="ARBA00008335"/>
    </source>
</evidence>
<dbReference type="RefSeq" id="XP_022394416.1">
    <property type="nucleotide sequence ID" value="XM_022527819.1"/>
</dbReference>
<dbReference type="Pfam" id="PF07690">
    <property type="entry name" value="MFS_1"/>
    <property type="match status" value="1"/>
</dbReference>
<feature type="transmembrane region" description="Helical" evidence="7">
    <location>
        <begin position="426"/>
        <end position="446"/>
    </location>
</feature>
<gene>
    <name evidence="9" type="ORF">ABOM_000689</name>
</gene>
<evidence type="ECO:0000313" key="9">
    <source>
        <dbReference type="EMBL" id="OGM50699.1"/>
    </source>
</evidence>
<name>A0A1F8AH07_9EURO</name>
<dbReference type="Gene3D" id="1.20.1250.20">
    <property type="entry name" value="MFS general substrate transporter like domains"/>
    <property type="match status" value="2"/>
</dbReference>
<feature type="transmembrane region" description="Helical" evidence="7">
    <location>
        <begin position="340"/>
        <end position="357"/>
    </location>
</feature>
<dbReference type="GO" id="GO:0016020">
    <property type="term" value="C:membrane"/>
    <property type="evidence" value="ECO:0007669"/>
    <property type="project" value="UniProtKB-SubCell"/>
</dbReference>
<feature type="transmembrane region" description="Helical" evidence="7">
    <location>
        <begin position="231"/>
        <end position="253"/>
    </location>
</feature>
<dbReference type="GeneID" id="34444079"/>
<keyword evidence="6 7" id="KW-0472">Membrane</keyword>
<dbReference type="GO" id="GO:0022857">
    <property type="term" value="F:transmembrane transporter activity"/>
    <property type="evidence" value="ECO:0007669"/>
    <property type="project" value="InterPro"/>
</dbReference>
<accession>A0A1F8AH07</accession>
<evidence type="ECO:0000259" key="8">
    <source>
        <dbReference type="PROSITE" id="PS50850"/>
    </source>
</evidence>
<dbReference type="Proteomes" id="UP000179179">
    <property type="component" value="Unassembled WGS sequence"/>
</dbReference>
<feature type="transmembrane region" description="Helical" evidence="7">
    <location>
        <begin position="458"/>
        <end position="479"/>
    </location>
</feature>
<evidence type="ECO:0000256" key="6">
    <source>
        <dbReference type="ARBA" id="ARBA00023136"/>
    </source>
</evidence>
<feature type="transmembrane region" description="Helical" evidence="7">
    <location>
        <begin position="139"/>
        <end position="158"/>
    </location>
</feature>
<evidence type="ECO:0000256" key="1">
    <source>
        <dbReference type="ARBA" id="ARBA00004141"/>
    </source>
</evidence>
<keyword evidence="4 7" id="KW-0812">Transmembrane</keyword>